<sequence length="311" mass="35819">MILNVIVIVSIYWIRTPMTPILKMSLSLAAADACSSMLYAANLFGLDLMEMVKLMGIVVTVAHLLALSLNHYLGILKPLHYNSIVTKRKLTIVICMLWICPVIIVGTLCGVEMNSHTFQSENNTELIYMDFENNTNKLNVSEDPFNNFRFRISYASLFFIPMVFMAFFYTHILIIVRKQQKVWKHLSRIGSTKWKGRSVNGCPSNRVIREQKQLEGNLRAICTTLLIMGSCFIGWMPALLLYSLMCEKGCFWQGDSLCELNRKHIKGIMTIRFIENLLIIMKMLANAVIYSIRMKEIKTYDNPIEKMELKY</sequence>
<dbReference type="OrthoDB" id="9894375at2759"/>
<comment type="subcellular location">
    <subcellularLocation>
        <location evidence="1">Cell membrane</location>
        <topology evidence="1">Multi-pass membrane protein</topology>
    </subcellularLocation>
</comment>
<keyword evidence="9" id="KW-0807">Transducer</keyword>
<keyword evidence="3" id="KW-1003">Cell membrane</keyword>
<dbReference type="PRINTS" id="PR00237">
    <property type="entry name" value="GPCRRHODOPSN"/>
</dbReference>
<evidence type="ECO:0000256" key="10">
    <source>
        <dbReference type="SAM" id="Phobius"/>
    </source>
</evidence>
<accession>A0A9P0FBY3</accession>
<dbReference type="GO" id="GO:0004930">
    <property type="term" value="F:G protein-coupled receptor activity"/>
    <property type="evidence" value="ECO:0007669"/>
    <property type="project" value="UniProtKB-KW"/>
</dbReference>
<keyword evidence="8" id="KW-0675">Receptor</keyword>
<evidence type="ECO:0000259" key="11">
    <source>
        <dbReference type="PROSITE" id="PS50262"/>
    </source>
</evidence>
<dbReference type="InterPro" id="IPR017452">
    <property type="entry name" value="GPCR_Rhodpsn_7TM"/>
</dbReference>
<dbReference type="SUPFAM" id="SSF81321">
    <property type="entry name" value="Family A G protein-coupled receptor-like"/>
    <property type="match status" value="1"/>
</dbReference>
<feature type="transmembrane region" description="Helical" evidence="10">
    <location>
        <begin position="51"/>
        <end position="69"/>
    </location>
</feature>
<evidence type="ECO:0000256" key="3">
    <source>
        <dbReference type="ARBA" id="ARBA00022475"/>
    </source>
</evidence>
<evidence type="ECO:0000256" key="4">
    <source>
        <dbReference type="ARBA" id="ARBA00022692"/>
    </source>
</evidence>
<feature type="domain" description="G-protein coupled receptors family 1 profile" evidence="11">
    <location>
        <begin position="1"/>
        <end position="290"/>
    </location>
</feature>
<reference evidence="12" key="1">
    <citation type="submission" date="2021-12" db="EMBL/GenBank/DDBJ databases">
        <authorList>
            <person name="King R."/>
        </authorList>
    </citation>
    <scope>NUCLEOTIDE SEQUENCE</scope>
</reference>
<evidence type="ECO:0000256" key="6">
    <source>
        <dbReference type="ARBA" id="ARBA00023040"/>
    </source>
</evidence>
<dbReference type="AlphaFoldDB" id="A0A9P0FBY3"/>
<keyword evidence="13" id="KW-1185">Reference proteome</keyword>
<evidence type="ECO:0000256" key="7">
    <source>
        <dbReference type="ARBA" id="ARBA00023136"/>
    </source>
</evidence>
<dbReference type="PANTHER" id="PTHR24249:SF418">
    <property type="entry name" value="G-PROTEIN COUPLED RECEPTORS FAMILY 1 PROFILE DOMAIN-CONTAINING PROTEIN"/>
    <property type="match status" value="1"/>
</dbReference>
<evidence type="ECO:0000256" key="9">
    <source>
        <dbReference type="ARBA" id="ARBA00023224"/>
    </source>
</evidence>
<dbReference type="PANTHER" id="PTHR24249">
    <property type="entry name" value="HISTAMINE RECEPTOR-RELATED G-PROTEIN COUPLED RECEPTOR"/>
    <property type="match status" value="1"/>
</dbReference>
<dbReference type="EMBL" id="OV121132">
    <property type="protein sequence ID" value="CAH0547322.1"/>
    <property type="molecule type" value="Genomic_DNA"/>
</dbReference>
<protein>
    <recommendedName>
        <fullName evidence="11">G-protein coupled receptors family 1 profile domain-containing protein</fullName>
    </recommendedName>
</protein>
<keyword evidence="6" id="KW-0297">G-protein coupled receptor</keyword>
<keyword evidence="5 10" id="KW-1133">Transmembrane helix</keyword>
<organism evidence="12 13">
    <name type="scientific">Brassicogethes aeneus</name>
    <name type="common">Rape pollen beetle</name>
    <name type="synonym">Meligethes aeneus</name>
    <dbReference type="NCBI Taxonomy" id="1431903"/>
    <lineage>
        <taxon>Eukaryota</taxon>
        <taxon>Metazoa</taxon>
        <taxon>Ecdysozoa</taxon>
        <taxon>Arthropoda</taxon>
        <taxon>Hexapoda</taxon>
        <taxon>Insecta</taxon>
        <taxon>Pterygota</taxon>
        <taxon>Neoptera</taxon>
        <taxon>Endopterygota</taxon>
        <taxon>Coleoptera</taxon>
        <taxon>Polyphaga</taxon>
        <taxon>Cucujiformia</taxon>
        <taxon>Nitidulidae</taxon>
        <taxon>Meligethinae</taxon>
        <taxon>Brassicogethes</taxon>
    </lineage>
</organism>
<evidence type="ECO:0000313" key="12">
    <source>
        <dbReference type="EMBL" id="CAH0547322.1"/>
    </source>
</evidence>
<keyword evidence="4 10" id="KW-0812">Transmembrane</keyword>
<evidence type="ECO:0000313" key="13">
    <source>
        <dbReference type="Proteomes" id="UP001154078"/>
    </source>
</evidence>
<feature type="transmembrane region" description="Helical" evidence="10">
    <location>
        <begin position="265"/>
        <end position="285"/>
    </location>
</feature>
<proteinExistence type="inferred from homology"/>
<dbReference type="Gene3D" id="1.20.1070.10">
    <property type="entry name" value="Rhodopsin 7-helix transmembrane proteins"/>
    <property type="match status" value="1"/>
</dbReference>
<evidence type="ECO:0000256" key="8">
    <source>
        <dbReference type="ARBA" id="ARBA00023170"/>
    </source>
</evidence>
<dbReference type="CDD" id="cd00637">
    <property type="entry name" value="7tm_classA_rhodopsin-like"/>
    <property type="match status" value="1"/>
</dbReference>
<dbReference type="Proteomes" id="UP001154078">
    <property type="component" value="Chromosome 1"/>
</dbReference>
<evidence type="ECO:0000256" key="1">
    <source>
        <dbReference type="ARBA" id="ARBA00004651"/>
    </source>
</evidence>
<name>A0A9P0FBY3_BRAAE</name>
<dbReference type="Pfam" id="PF00001">
    <property type="entry name" value="7tm_1"/>
    <property type="match status" value="1"/>
</dbReference>
<evidence type="ECO:0000256" key="2">
    <source>
        <dbReference type="ARBA" id="ARBA00010663"/>
    </source>
</evidence>
<dbReference type="GO" id="GO:0005886">
    <property type="term" value="C:plasma membrane"/>
    <property type="evidence" value="ECO:0007669"/>
    <property type="project" value="UniProtKB-SubCell"/>
</dbReference>
<evidence type="ECO:0000256" key="5">
    <source>
        <dbReference type="ARBA" id="ARBA00022989"/>
    </source>
</evidence>
<dbReference type="InterPro" id="IPR000276">
    <property type="entry name" value="GPCR_Rhodpsn"/>
</dbReference>
<gene>
    <name evidence="12" type="ORF">MELIAE_LOCUS1337</name>
</gene>
<feature type="transmembrane region" description="Helical" evidence="10">
    <location>
        <begin position="218"/>
        <end position="245"/>
    </location>
</feature>
<keyword evidence="7 10" id="KW-0472">Membrane</keyword>
<feature type="transmembrane region" description="Helical" evidence="10">
    <location>
        <begin position="90"/>
        <end position="113"/>
    </location>
</feature>
<dbReference type="InterPro" id="IPR050569">
    <property type="entry name" value="TAAR"/>
</dbReference>
<comment type="similarity">
    <text evidence="2">Belongs to the G-protein coupled receptor 1 family.</text>
</comment>
<feature type="transmembrane region" description="Helical" evidence="10">
    <location>
        <begin position="152"/>
        <end position="176"/>
    </location>
</feature>
<dbReference type="PROSITE" id="PS50262">
    <property type="entry name" value="G_PROTEIN_RECEP_F1_2"/>
    <property type="match status" value="1"/>
</dbReference>